<feature type="chain" id="PRO_5004794481" evidence="1">
    <location>
        <begin position="21"/>
        <end position="528"/>
    </location>
</feature>
<dbReference type="PATRIC" id="fig|861299.3.peg.5222"/>
<dbReference type="InterPro" id="IPR050789">
    <property type="entry name" value="Diverse_Enzym_Activities"/>
</dbReference>
<dbReference type="SUPFAM" id="SSF56601">
    <property type="entry name" value="beta-lactamase/transpeptidase-like"/>
    <property type="match status" value="1"/>
</dbReference>
<sequence>MPARPVLAALVLLVARVVVAQQPLPRSTPEREGIASAGILDFVRAADTSIDAMNSVMIVRHGRVVAEGWWAPYDSATPHVLYSLSKSFTSTAVGLAAAEGKLSVDDLVLKFFAEDAPPQPSANLRQMRVRDLLRMNTGQTSEAPFGITEDTTLRGQTWVHRFLAHPVPYKPGTHFLYNSPATYMLSAIVQRTTGQTVLDYLGPRLFEPLGIARPRWVTSPEGIDAGAYGLDVRTEDIAKLGLLYLQGGLWNGTRVLPAAWVAEATARQTSNGSSPTSDWDQGYGYQFWRSRHGFRGDGAFGQYMLVLPEYDAVVAITSGVRDMQAVMNLVWDRLLPAMRAEPLPDDPGAQRALAAQLATLSVRVAAGRPTSPLARRVAGRWYALAENDRGLRAVMLDLAPRGGREPALVVRTAAGETRTPLGIGRWVRSAAGFANGIERLLAVPAHPAVALSGAWASDSVFAVKVVAPETPFYSTLTFRFAGDRVVLDGEHNVSFGATTLPRIEGMLSAAARGSDPAGGARPTPRRNR</sequence>
<dbReference type="OrthoDB" id="9773047at2"/>
<dbReference type="Gene3D" id="3.40.710.10">
    <property type="entry name" value="DD-peptidase/beta-lactamase superfamily"/>
    <property type="match status" value="1"/>
</dbReference>
<dbReference type="EMBL" id="CP007129">
    <property type="protein sequence ID" value="AHG92701.1"/>
    <property type="molecule type" value="Genomic_DNA"/>
</dbReference>
<dbReference type="Proteomes" id="UP000019151">
    <property type="component" value="Plasmid 1"/>
</dbReference>
<organism evidence="3 4">
    <name type="scientific">Gemmatirosa kalamazoonensis</name>
    <dbReference type="NCBI Taxonomy" id="861299"/>
    <lineage>
        <taxon>Bacteria</taxon>
        <taxon>Pseudomonadati</taxon>
        <taxon>Gemmatimonadota</taxon>
        <taxon>Gemmatimonadia</taxon>
        <taxon>Gemmatimonadales</taxon>
        <taxon>Gemmatimonadaceae</taxon>
        <taxon>Gemmatirosa</taxon>
    </lineage>
</organism>
<dbReference type="PANTHER" id="PTHR43283">
    <property type="entry name" value="BETA-LACTAMASE-RELATED"/>
    <property type="match status" value="1"/>
</dbReference>
<reference evidence="3 4" key="1">
    <citation type="journal article" date="2014" name="Genome Announc.">
        <title>Genome Sequence and Methylome of Soil Bacterium Gemmatirosa kalamazoonensis KBS708T, a Member of the Rarely Cultivated Gemmatimonadetes Phylum.</title>
        <authorList>
            <person name="Debruyn J.M."/>
            <person name="Radosevich M."/>
            <person name="Wommack K.E."/>
            <person name="Polson S.W."/>
            <person name="Hauser L.J."/>
            <person name="Fawaz M.N."/>
            <person name="Korlach J."/>
            <person name="Tsai Y.C."/>
        </authorList>
    </citation>
    <scope>NUCLEOTIDE SEQUENCE [LARGE SCALE GENOMIC DNA]</scope>
    <source>
        <strain evidence="3 4">KBS708</strain>
        <plasmid evidence="4">Plasmid 1</plasmid>
    </source>
</reference>
<evidence type="ECO:0000256" key="1">
    <source>
        <dbReference type="SAM" id="SignalP"/>
    </source>
</evidence>
<dbReference type="PANTHER" id="PTHR43283:SF7">
    <property type="entry name" value="BETA-LACTAMASE-RELATED DOMAIN-CONTAINING PROTEIN"/>
    <property type="match status" value="1"/>
</dbReference>
<dbReference type="RefSeq" id="WP_025414031.1">
    <property type="nucleotide sequence ID" value="NZ_CP007129.1"/>
</dbReference>
<dbReference type="InParanoid" id="W0RPT4"/>
<feature type="domain" description="Beta-lactamase-related" evidence="2">
    <location>
        <begin position="55"/>
        <end position="318"/>
    </location>
</feature>
<evidence type="ECO:0000259" key="2">
    <source>
        <dbReference type="Pfam" id="PF00144"/>
    </source>
</evidence>
<name>W0RPT4_9BACT</name>
<geneLocation type="plasmid" evidence="3 4">
    <name>1</name>
</geneLocation>
<dbReference type="HOGENOM" id="CLU_030169_3_1_0"/>
<dbReference type="AlphaFoldDB" id="W0RPT4"/>
<keyword evidence="3" id="KW-0614">Plasmid</keyword>
<keyword evidence="1" id="KW-0732">Signal</keyword>
<evidence type="ECO:0000313" key="4">
    <source>
        <dbReference type="Proteomes" id="UP000019151"/>
    </source>
</evidence>
<keyword evidence="4" id="KW-1185">Reference proteome</keyword>
<dbReference type="InterPro" id="IPR001466">
    <property type="entry name" value="Beta-lactam-related"/>
</dbReference>
<evidence type="ECO:0000313" key="3">
    <source>
        <dbReference type="EMBL" id="AHG92701.1"/>
    </source>
</evidence>
<dbReference type="Pfam" id="PF00144">
    <property type="entry name" value="Beta-lactamase"/>
    <property type="match status" value="1"/>
</dbReference>
<proteinExistence type="predicted"/>
<accession>W0RPT4</accession>
<dbReference type="KEGG" id="gba:J421_5166"/>
<dbReference type="InterPro" id="IPR012338">
    <property type="entry name" value="Beta-lactam/transpept-like"/>
</dbReference>
<protein>
    <submittedName>
        <fullName evidence="3">Beta-lactamase</fullName>
    </submittedName>
</protein>
<feature type="signal peptide" evidence="1">
    <location>
        <begin position="1"/>
        <end position="20"/>
    </location>
</feature>
<gene>
    <name evidence="3" type="ORF">J421_5166</name>
</gene>